<feature type="binding site" evidence="10">
    <location>
        <position position="256"/>
    </location>
    <ligand>
        <name>ATP</name>
        <dbReference type="ChEBI" id="CHEBI:30616"/>
    </ligand>
</feature>
<comment type="catalytic activity">
    <reaction evidence="10">
        <text>tRNA(Glu) + L-glutamate + ATP = L-glutamyl-tRNA(Glu) + AMP + diphosphate</text>
        <dbReference type="Rhea" id="RHEA:23540"/>
        <dbReference type="Rhea" id="RHEA-COMP:9663"/>
        <dbReference type="Rhea" id="RHEA-COMP:9680"/>
        <dbReference type="ChEBI" id="CHEBI:29985"/>
        <dbReference type="ChEBI" id="CHEBI:30616"/>
        <dbReference type="ChEBI" id="CHEBI:33019"/>
        <dbReference type="ChEBI" id="CHEBI:78442"/>
        <dbReference type="ChEBI" id="CHEBI:78520"/>
        <dbReference type="ChEBI" id="CHEBI:456215"/>
        <dbReference type="EC" id="6.1.1.17"/>
    </reaction>
</comment>
<evidence type="ECO:0000256" key="4">
    <source>
        <dbReference type="ARBA" id="ARBA00022490"/>
    </source>
</evidence>
<dbReference type="InterPro" id="IPR008925">
    <property type="entry name" value="aa_tRNA-synth_I_cd-bd_sf"/>
</dbReference>
<accession>A0A3P4AXL8</accession>
<dbReference type="Gene3D" id="3.40.50.620">
    <property type="entry name" value="HUPs"/>
    <property type="match status" value="1"/>
</dbReference>
<comment type="caution">
    <text evidence="10">Lacks conserved residue(s) required for the propagation of feature annotation.</text>
</comment>
<evidence type="ECO:0000256" key="10">
    <source>
        <dbReference type="HAMAP-Rule" id="MF_00022"/>
    </source>
</evidence>
<protein>
    <recommendedName>
        <fullName evidence="10">Glutamate--tRNA ligase</fullName>
        <ecNumber evidence="10">6.1.1.17</ecNumber>
    </recommendedName>
    <alternativeName>
        <fullName evidence="10">Glutamyl-tRNA synthetase</fullName>
        <shortName evidence="10">GluRS</shortName>
    </alternativeName>
</protein>
<dbReference type="NCBIfam" id="TIGR00464">
    <property type="entry name" value="gltX_bact"/>
    <property type="match status" value="1"/>
</dbReference>
<dbReference type="Pfam" id="PF19269">
    <property type="entry name" value="Anticodon_2"/>
    <property type="match status" value="1"/>
</dbReference>
<comment type="similarity">
    <text evidence="2 10">Belongs to the class-I aminoacyl-tRNA synthetase family. Glutamate--tRNA ligase type 1 subfamily.</text>
</comment>
<evidence type="ECO:0000259" key="12">
    <source>
        <dbReference type="PROSITE" id="PS50006"/>
    </source>
</evidence>
<comment type="function">
    <text evidence="10">Catalyzes the attachment of glutamate to tRNA(Glu) in a two-step reaction: glutamate is first activated by ATP to form Glu-AMP and then transferred to the acceptor end of tRNA(Glu).</text>
</comment>
<evidence type="ECO:0000256" key="6">
    <source>
        <dbReference type="ARBA" id="ARBA00022741"/>
    </source>
</evidence>
<dbReference type="GO" id="GO:0000049">
    <property type="term" value="F:tRNA binding"/>
    <property type="evidence" value="ECO:0007669"/>
    <property type="project" value="InterPro"/>
</dbReference>
<dbReference type="CDD" id="cd00808">
    <property type="entry name" value="GluRS_core"/>
    <property type="match status" value="1"/>
</dbReference>
<keyword evidence="5 10" id="KW-0436">Ligase</keyword>
<dbReference type="RefSeq" id="WP_124077762.1">
    <property type="nucleotide sequence ID" value="NZ_UWPJ01000006.1"/>
</dbReference>
<keyword evidence="8 10" id="KW-0648">Protein biosynthesis</keyword>
<dbReference type="PANTHER" id="PTHR43311">
    <property type="entry name" value="GLUTAMATE--TRNA LIGASE"/>
    <property type="match status" value="1"/>
</dbReference>
<dbReference type="Proteomes" id="UP000277294">
    <property type="component" value="Unassembled WGS sequence"/>
</dbReference>
<dbReference type="PROSITE" id="PS50006">
    <property type="entry name" value="FHA_DOMAIN"/>
    <property type="match status" value="1"/>
</dbReference>
<dbReference type="GO" id="GO:0008270">
    <property type="term" value="F:zinc ion binding"/>
    <property type="evidence" value="ECO:0007669"/>
    <property type="project" value="InterPro"/>
</dbReference>
<evidence type="ECO:0000256" key="3">
    <source>
        <dbReference type="ARBA" id="ARBA00011245"/>
    </source>
</evidence>
<organism evidence="13 14">
    <name type="scientific">Pigmentiphaga humi</name>
    <dbReference type="NCBI Taxonomy" id="2478468"/>
    <lineage>
        <taxon>Bacteria</taxon>
        <taxon>Pseudomonadati</taxon>
        <taxon>Pseudomonadota</taxon>
        <taxon>Betaproteobacteria</taxon>
        <taxon>Burkholderiales</taxon>
        <taxon>Alcaligenaceae</taxon>
        <taxon>Pigmentiphaga</taxon>
    </lineage>
</organism>
<comment type="subunit">
    <text evidence="3 10">Monomer.</text>
</comment>
<reference evidence="13 14" key="1">
    <citation type="submission" date="2018-10" db="EMBL/GenBank/DDBJ databases">
        <authorList>
            <person name="Criscuolo A."/>
        </authorList>
    </citation>
    <scope>NUCLEOTIDE SEQUENCE [LARGE SCALE GENOMIC DNA]</scope>
    <source>
        <strain evidence="13">DnA1</strain>
    </source>
</reference>
<evidence type="ECO:0000256" key="7">
    <source>
        <dbReference type="ARBA" id="ARBA00022840"/>
    </source>
</evidence>
<dbReference type="InterPro" id="IPR049940">
    <property type="entry name" value="GluQ/Sye"/>
</dbReference>
<evidence type="ECO:0000256" key="11">
    <source>
        <dbReference type="SAM" id="MobiDB-lite"/>
    </source>
</evidence>
<dbReference type="InterPro" id="IPR045462">
    <property type="entry name" value="aa-tRNA-synth_I_cd-bd"/>
</dbReference>
<name>A0A3P4AXL8_9BURK</name>
<dbReference type="EMBL" id="UWPJ01000006">
    <property type="protein sequence ID" value="VCU68522.1"/>
    <property type="molecule type" value="Genomic_DNA"/>
</dbReference>
<dbReference type="GO" id="GO:0004818">
    <property type="term" value="F:glutamate-tRNA ligase activity"/>
    <property type="evidence" value="ECO:0007669"/>
    <property type="project" value="UniProtKB-UniRule"/>
</dbReference>
<keyword evidence="6 10" id="KW-0547">Nucleotide-binding</keyword>
<dbReference type="GO" id="GO:0005829">
    <property type="term" value="C:cytosol"/>
    <property type="evidence" value="ECO:0007669"/>
    <property type="project" value="TreeGrafter"/>
</dbReference>
<keyword evidence="7 10" id="KW-0067">ATP-binding</keyword>
<dbReference type="InterPro" id="IPR000253">
    <property type="entry name" value="FHA_dom"/>
</dbReference>
<feature type="short sequence motif" description="'KMSKS' region" evidence="10">
    <location>
        <begin position="253"/>
        <end position="257"/>
    </location>
</feature>
<dbReference type="InterPro" id="IPR020751">
    <property type="entry name" value="aa-tRNA-synth_I_codon-bd_sub2"/>
</dbReference>
<dbReference type="Pfam" id="PF00749">
    <property type="entry name" value="tRNA-synt_1c"/>
    <property type="match status" value="1"/>
</dbReference>
<feature type="domain" description="FHA" evidence="12">
    <location>
        <begin position="447"/>
        <end position="476"/>
    </location>
</feature>
<proteinExistence type="inferred from homology"/>
<dbReference type="SUPFAM" id="SSF52374">
    <property type="entry name" value="Nucleotidylyl transferase"/>
    <property type="match status" value="1"/>
</dbReference>
<dbReference type="InterPro" id="IPR004527">
    <property type="entry name" value="Glu-tRNA-ligase_bac/mito"/>
</dbReference>
<dbReference type="OrthoDB" id="9807503at2"/>
<evidence type="ECO:0000256" key="1">
    <source>
        <dbReference type="ARBA" id="ARBA00004496"/>
    </source>
</evidence>
<dbReference type="InterPro" id="IPR014729">
    <property type="entry name" value="Rossmann-like_a/b/a_fold"/>
</dbReference>
<dbReference type="PANTHER" id="PTHR43311:SF2">
    <property type="entry name" value="GLUTAMATE--TRNA LIGASE, MITOCHONDRIAL-RELATED"/>
    <property type="match status" value="1"/>
</dbReference>
<evidence type="ECO:0000313" key="14">
    <source>
        <dbReference type="Proteomes" id="UP000277294"/>
    </source>
</evidence>
<evidence type="ECO:0000256" key="8">
    <source>
        <dbReference type="ARBA" id="ARBA00022917"/>
    </source>
</evidence>
<keyword evidence="14" id="KW-1185">Reference proteome</keyword>
<dbReference type="FunFam" id="3.40.50.620:FF:000007">
    <property type="entry name" value="Glutamate--tRNA ligase"/>
    <property type="match status" value="1"/>
</dbReference>
<dbReference type="PROSITE" id="PS00178">
    <property type="entry name" value="AA_TRNA_LIGASE_I"/>
    <property type="match status" value="1"/>
</dbReference>
<evidence type="ECO:0000256" key="5">
    <source>
        <dbReference type="ARBA" id="ARBA00022598"/>
    </source>
</evidence>
<dbReference type="PRINTS" id="PR00987">
    <property type="entry name" value="TRNASYNTHGLU"/>
</dbReference>
<gene>
    <name evidence="10 13" type="primary">gltX</name>
    <name evidence="13" type="ORF">PIGHUM_00573</name>
</gene>
<dbReference type="GO" id="GO:0006424">
    <property type="term" value="P:glutamyl-tRNA aminoacylation"/>
    <property type="evidence" value="ECO:0007669"/>
    <property type="project" value="UniProtKB-UniRule"/>
</dbReference>
<feature type="compositionally biased region" description="Basic and acidic residues" evidence="11">
    <location>
        <begin position="128"/>
        <end position="141"/>
    </location>
</feature>
<keyword evidence="9 10" id="KW-0030">Aminoacyl-tRNA synthetase</keyword>
<feature type="region of interest" description="Disordered" evidence="11">
    <location>
        <begin position="128"/>
        <end position="154"/>
    </location>
</feature>
<dbReference type="InterPro" id="IPR033910">
    <property type="entry name" value="GluRS_core"/>
</dbReference>
<dbReference type="GO" id="GO:0005524">
    <property type="term" value="F:ATP binding"/>
    <property type="evidence" value="ECO:0007669"/>
    <property type="project" value="UniProtKB-UniRule"/>
</dbReference>
<dbReference type="InterPro" id="IPR020058">
    <property type="entry name" value="Glu/Gln-tRNA-synth_Ib_cat-dom"/>
</dbReference>
<dbReference type="InterPro" id="IPR000924">
    <property type="entry name" value="Glu/Gln-tRNA-synth"/>
</dbReference>
<feature type="short sequence motif" description="'HIGH' region" evidence="10">
    <location>
        <begin position="21"/>
        <end position="31"/>
    </location>
</feature>
<dbReference type="AlphaFoldDB" id="A0A3P4AXL8"/>
<evidence type="ECO:0000256" key="2">
    <source>
        <dbReference type="ARBA" id="ARBA00007894"/>
    </source>
</evidence>
<comment type="subcellular location">
    <subcellularLocation>
        <location evidence="1 10">Cytoplasm</location>
    </subcellularLocation>
</comment>
<dbReference type="HAMAP" id="MF_00022">
    <property type="entry name" value="Glu_tRNA_synth_type1"/>
    <property type="match status" value="1"/>
</dbReference>
<dbReference type="EC" id="6.1.1.17" evidence="10"/>
<evidence type="ECO:0000256" key="9">
    <source>
        <dbReference type="ARBA" id="ARBA00023146"/>
    </source>
</evidence>
<evidence type="ECO:0000313" key="13">
    <source>
        <dbReference type="EMBL" id="VCU68522.1"/>
    </source>
</evidence>
<dbReference type="InterPro" id="IPR001412">
    <property type="entry name" value="aa-tRNA-synth_I_CS"/>
</dbReference>
<dbReference type="SUPFAM" id="SSF48163">
    <property type="entry name" value="An anticodon-binding domain of class I aminoacyl-tRNA synthetases"/>
    <property type="match status" value="1"/>
</dbReference>
<sequence length="476" mass="52328">MSADSTPSSGRNPAVRTRFAPSPTGFLHLGGARTALFSWAFARHHGGTFVLRIEDTDVERSTPEAVQAILDGMQWLALEHDEGPFYQMRRMDRYREVLAGMLAAGTAYQCYCTPGEIEAMRERARAGGRKPRYDGTWRPEPGKTLPPVPEGRKPVLRFRNPPDGEVSWNDLVKGPITIANAELDDLIIARPDGTPTYNFCVVVDDWDMGITHVIRGDDHVNNTPRQINILQALGATLPEYGHVPMILGPDGEKLSKRHGAVSVMQYDEQGYLPEAMINYLARLGWSHGDDEIFSRAQLVEWFDTRNLSKSAAQWDPKKLNWVNAHYIKQSAADELAARVAPRIARRGGSAEGVDLAAVMGLLKERAETLEQLADDAMLFCGAFDPAAIPAELAAQHLTDAARAMLRDFAGQAADLEWTRENIAALMKATLAKYGVKMPALGIPLRVAVIGRAQTPAIDAVLALIGREKVLARLHAI</sequence>
<keyword evidence="4 10" id="KW-0963">Cytoplasm</keyword>
<dbReference type="Gene3D" id="1.10.10.350">
    <property type="match status" value="1"/>
</dbReference>